<reference evidence="1 2" key="1">
    <citation type="submission" date="2015-04" db="EMBL/GenBank/DDBJ databases">
        <title>Lasius niger genome sequencing.</title>
        <authorList>
            <person name="Konorov E.A."/>
            <person name="Nikitin M.A."/>
            <person name="Kirill M.V."/>
            <person name="Chang P."/>
        </authorList>
    </citation>
    <scope>NUCLEOTIDE SEQUENCE [LARGE SCALE GENOMIC DNA]</scope>
    <source>
        <tissue evidence="1">Whole</tissue>
    </source>
</reference>
<protein>
    <submittedName>
        <fullName evidence="1">Uncharacterized protein</fullName>
    </submittedName>
</protein>
<proteinExistence type="predicted"/>
<accession>A0A0J7KHW0</accession>
<evidence type="ECO:0000313" key="2">
    <source>
        <dbReference type="Proteomes" id="UP000036403"/>
    </source>
</evidence>
<comment type="caution">
    <text evidence="1">The sequence shown here is derived from an EMBL/GenBank/DDBJ whole genome shotgun (WGS) entry which is preliminary data.</text>
</comment>
<dbReference type="AlphaFoldDB" id="A0A0J7KHW0"/>
<sequence length="161" mass="17697">MAESENPYVNEMSLPKGTAFFAKGTVPDGQLPPYVEVDCQATTLEGYTGLDGNNCPGNFVAQVVELTLHGFNALQAITLRSRMIRYGLLAQNFGVANSPAIQDDLLKSALRDPEDENAPNTPVLLDLPVKTISFNLNYWQDNDKTPDGKQIRHANVTWSDK</sequence>
<dbReference type="EMBL" id="LBMM01007346">
    <property type="protein sequence ID" value="KMQ89819.1"/>
    <property type="molecule type" value="Genomic_DNA"/>
</dbReference>
<gene>
    <name evidence="1" type="ORF">RF55_10504</name>
</gene>
<dbReference type="Proteomes" id="UP000036403">
    <property type="component" value="Unassembled WGS sequence"/>
</dbReference>
<keyword evidence="2" id="KW-1185">Reference proteome</keyword>
<organism evidence="1 2">
    <name type="scientific">Lasius niger</name>
    <name type="common">Black garden ant</name>
    <dbReference type="NCBI Taxonomy" id="67767"/>
    <lineage>
        <taxon>Eukaryota</taxon>
        <taxon>Metazoa</taxon>
        <taxon>Ecdysozoa</taxon>
        <taxon>Arthropoda</taxon>
        <taxon>Hexapoda</taxon>
        <taxon>Insecta</taxon>
        <taxon>Pterygota</taxon>
        <taxon>Neoptera</taxon>
        <taxon>Endopterygota</taxon>
        <taxon>Hymenoptera</taxon>
        <taxon>Apocrita</taxon>
        <taxon>Aculeata</taxon>
        <taxon>Formicoidea</taxon>
        <taxon>Formicidae</taxon>
        <taxon>Formicinae</taxon>
        <taxon>Lasius</taxon>
        <taxon>Lasius</taxon>
    </lineage>
</organism>
<name>A0A0J7KHW0_LASNI</name>
<evidence type="ECO:0000313" key="1">
    <source>
        <dbReference type="EMBL" id="KMQ89819.1"/>
    </source>
</evidence>
<dbReference type="PaxDb" id="67767-A0A0J7KHW0"/>